<comment type="caution">
    <text evidence="2">The sequence shown here is derived from an EMBL/GenBank/DDBJ whole genome shotgun (WGS) entry which is preliminary data.</text>
</comment>
<proteinExistence type="predicted"/>
<protein>
    <submittedName>
        <fullName evidence="2">Uncharacterized protein</fullName>
    </submittedName>
</protein>
<sequence>MTYLSYPNIIMTLTVFPGSRGGSAGPAIFRGTLRVRISLKRPALSRRQISVNHRNLKLCKLSKVAGQQRTAQVQQSLIMWHPPGSKLFEASLGAGRPWEQFDERHEPSITVDSPTGADGSTERIQAKSGLKSLLYNGYHQS</sequence>
<accession>A0A1Q3ENM0</accession>
<dbReference type="Proteomes" id="UP000188533">
    <property type="component" value="Unassembled WGS sequence"/>
</dbReference>
<reference evidence="2 3" key="1">
    <citation type="submission" date="2016-08" db="EMBL/GenBank/DDBJ databases">
        <authorList>
            <consortium name="Lentinula edodes genome sequencing consortium"/>
            <person name="Sakamoto Y."/>
            <person name="Nakade K."/>
            <person name="Sato S."/>
            <person name="Yoshida Y."/>
            <person name="Miyazaki K."/>
            <person name="Natsume S."/>
            <person name="Konno N."/>
        </authorList>
    </citation>
    <scope>NUCLEOTIDE SEQUENCE [LARGE SCALE GENOMIC DNA]</scope>
    <source>
        <strain evidence="2 3">NBRC 111202</strain>
    </source>
</reference>
<reference evidence="2 3" key="2">
    <citation type="submission" date="2017-02" db="EMBL/GenBank/DDBJ databases">
        <title>A genome survey and senescence transcriptome analysis in Lentinula edodes.</title>
        <authorList>
            <person name="Sakamoto Y."/>
            <person name="Nakade K."/>
            <person name="Sato S."/>
            <person name="Yoshida Y."/>
            <person name="Miyazaki K."/>
            <person name="Natsume S."/>
            <person name="Konno N."/>
        </authorList>
    </citation>
    <scope>NUCLEOTIDE SEQUENCE [LARGE SCALE GENOMIC DNA]</scope>
    <source>
        <strain evidence="2 3">NBRC 111202</strain>
    </source>
</reference>
<keyword evidence="3" id="KW-1185">Reference proteome</keyword>
<feature type="region of interest" description="Disordered" evidence="1">
    <location>
        <begin position="102"/>
        <end position="121"/>
    </location>
</feature>
<evidence type="ECO:0000313" key="2">
    <source>
        <dbReference type="EMBL" id="GAW08776.1"/>
    </source>
</evidence>
<evidence type="ECO:0000256" key="1">
    <source>
        <dbReference type="SAM" id="MobiDB-lite"/>
    </source>
</evidence>
<dbReference type="AlphaFoldDB" id="A0A1Q3ENM0"/>
<name>A0A1Q3ENM0_LENED</name>
<evidence type="ECO:0000313" key="3">
    <source>
        <dbReference type="Proteomes" id="UP000188533"/>
    </source>
</evidence>
<gene>
    <name evidence="2" type="ORF">LENED_010860</name>
</gene>
<organism evidence="2 3">
    <name type="scientific">Lentinula edodes</name>
    <name type="common">Shiitake mushroom</name>
    <name type="synonym">Lentinus edodes</name>
    <dbReference type="NCBI Taxonomy" id="5353"/>
    <lineage>
        <taxon>Eukaryota</taxon>
        <taxon>Fungi</taxon>
        <taxon>Dikarya</taxon>
        <taxon>Basidiomycota</taxon>
        <taxon>Agaricomycotina</taxon>
        <taxon>Agaricomycetes</taxon>
        <taxon>Agaricomycetidae</taxon>
        <taxon>Agaricales</taxon>
        <taxon>Marasmiineae</taxon>
        <taxon>Omphalotaceae</taxon>
        <taxon>Lentinula</taxon>
    </lineage>
</organism>
<dbReference type="EMBL" id="BDGU01000743">
    <property type="protein sequence ID" value="GAW08776.1"/>
    <property type="molecule type" value="Genomic_DNA"/>
</dbReference>